<dbReference type="Gene3D" id="3.40.50.150">
    <property type="entry name" value="Vaccinia Virus protein VP39"/>
    <property type="match status" value="1"/>
</dbReference>
<dbReference type="Pfam" id="PF13649">
    <property type="entry name" value="Methyltransf_25"/>
    <property type="match status" value="1"/>
</dbReference>
<evidence type="ECO:0000259" key="4">
    <source>
        <dbReference type="Pfam" id="PF13649"/>
    </source>
</evidence>
<evidence type="ECO:0000313" key="6">
    <source>
        <dbReference type="Proteomes" id="UP000266113"/>
    </source>
</evidence>
<evidence type="ECO:0000313" key="5">
    <source>
        <dbReference type="EMBL" id="RIE17315.1"/>
    </source>
</evidence>
<dbReference type="GO" id="GO:0032259">
    <property type="term" value="P:methylation"/>
    <property type="evidence" value="ECO:0007669"/>
    <property type="project" value="UniProtKB-KW"/>
</dbReference>
<protein>
    <submittedName>
        <fullName evidence="5">Class I SAM-dependent methyltransferase</fullName>
    </submittedName>
</protein>
<comment type="caution">
    <text evidence="5">The sequence shown here is derived from an EMBL/GenBank/DDBJ whole genome shotgun (WGS) entry which is preliminary data.</text>
</comment>
<dbReference type="InterPro" id="IPR029063">
    <property type="entry name" value="SAM-dependent_MTases_sf"/>
</dbReference>
<reference evidence="5 6" key="1">
    <citation type="submission" date="2018-09" db="EMBL/GenBank/DDBJ databases">
        <title>Discovery and Ecogenomic Context for Candidatus Cryosericales, a Global Caldiserica Order Active in Thawing Permafrost.</title>
        <authorList>
            <person name="Martinez M.A."/>
            <person name="Woodcroft B.J."/>
            <person name="Ignacio Espinoza J.C."/>
            <person name="Zayed A."/>
            <person name="Singleton C.M."/>
            <person name="Boyd J."/>
            <person name="Li Y.-F."/>
            <person name="Purvine S."/>
            <person name="Maughan H."/>
            <person name="Hodgkins S.B."/>
            <person name="Anderson D."/>
            <person name="Sederholm M."/>
            <person name="Temperton B."/>
            <person name="Saleska S.R."/>
            <person name="Tyson G.W."/>
            <person name="Rich V.I."/>
        </authorList>
    </citation>
    <scope>NUCLEOTIDE SEQUENCE [LARGE SCALE GENOMIC DNA]</scope>
    <source>
        <strain evidence="5 6">SMC1</strain>
    </source>
</reference>
<keyword evidence="2 5" id="KW-0808">Transferase</keyword>
<sequence length="224" mass="24645">MRPMDSKGFDSWAGNYDTSVREHSKGYPFEGYFDVLNRVCELVGDCRGKTILDLGVGTGLLSLELFRQGAMVVGVDFSPRMLDVARSRMPGGRFVCADLGEGLPNELKDILFDAIVSGYALHHLEEDRKNELMREAFRRLAPGGVLVVADISFETVKDWQDCRLRSGNEWDDGEHYTVAGEAIPKLAGVGITVSYEQISSCAGVLVAQEQSCNPRNRCKSTNSG</sequence>
<dbReference type="Proteomes" id="UP000266113">
    <property type="component" value="Unassembled WGS sequence"/>
</dbReference>
<dbReference type="SUPFAM" id="SSF53335">
    <property type="entry name" value="S-adenosyl-L-methionine-dependent methyltransferases"/>
    <property type="match status" value="1"/>
</dbReference>
<dbReference type="OrthoDB" id="122388at2"/>
<gene>
    <name evidence="5" type="ORF">SMC1_02445</name>
</gene>
<evidence type="ECO:0000256" key="2">
    <source>
        <dbReference type="ARBA" id="ARBA00022679"/>
    </source>
</evidence>
<evidence type="ECO:0000256" key="3">
    <source>
        <dbReference type="ARBA" id="ARBA00022691"/>
    </source>
</evidence>
<accession>A0A398DQ14</accession>
<proteinExistence type="predicted"/>
<dbReference type="AlphaFoldDB" id="A0A398DQ14"/>
<keyword evidence="6" id="KW-1185">Reference proteome</keyword>
<dbReference type="GO" id="GO:0008168">
    <property type="term" value="F:methyltransferase activity"/>
    <property type="evidence" value="ECO:0007669"/>
    <property type="project" value="UniProtKB-KW"/>
</dbReference>
<organism evidence="5 6">
    <name type="scientific">Candidatus Cryosericum septentrionale</name>
    <dbReference type="NCBI Taxonomy" id="2290913"/>
    <lineage>
        <taxon>Bacteria</taxon>
        <taxon>Pseudomonadati</taxon>
        <taxon>Caldisericota/Cryosericota group</taxon>
        <taxon>Candidatus Cryosericota</taxon>
        <taxon>Candidatus Cryosericia</taxon>
        <taxon>Candidatus Cryosericales</taxon>
        <taxon>Candidatus Cryosericaceae</taxon>
        <taxon>Candidatus Cryosericum</taxon>
    </lineage>
</organism>
<keyword evidence="3" id="KW-0949">S-adenosyl-L-methionine</keyword>
<name>A0A398DQ14_9BACT</name>
<keyword evidence="1 5" id="KW-0489">Methyltransferase</keyword>
<dbReference type="PANTHER" id="PTHR43464">
    <property type="entry name" value="METHYLTRANSFERASE"/>
    <property type="match status" value="1"/>
</dbReference>
<evidence type="ECO:0000256" key="1">
    <source>
        <dbReference type="ARBA" id="ARBA00022603"/>
    </source>
</evidence>
<dbReference type="EMBL" id="QXIY01000008">
    <property type="protein sequence ID" value="RIE17315.1"/>
    <property type="molecule type" value="Genomic_DNA"/>
</dbReference>
<dbReference type="CDD" id="cd02440">
    <property type="entry name" value="AdoMet_MTases"/>
    <property type="match status" value="1"/>
</dbReference>
<dbReference type="PANTHER" id="PTHR43464:SF19">
    <property type="entry name" value="UBIQUINONE BIOSYNTHESIS O-METHYLTRANSFERASE, MITOCHONDRIAL"/>
    <property type="match status" value="1"/>
</dbReference>
<dbReference type="RefSeq" id="WP_119085223.1">
    <property type="nucleotide sequence ID" value="NZ_QXIY01000008.1"/>
</dbReference>
<feature type="domain" description="Methyltransferase" evidence="4">
    <location>
        <begin position="51"/>
        <end position="144"/>
    </location>
</feature>
<dbReference type="InterPro" id="IPR041698">
    <property type="entry name" value="Methyltransf_25"/>
</dbReference>